<feature type="binding site" evidence="9">
    <location>
        <position position="254"/>
    </location>
    <ligand>
        <name>[2Fe-2S] cluster</name>
        <dbReference type="ChEBI" id="CHEBI:190135"/>
    </ligand>
</feature>
<keyword evidence="4 9" id="KW-0963">Cytoplasm</keyword>
<keyword evidence="7 9" id="KW-0411">Iron-sulfur</keyword>
<feature type="short sequence motif" description="Cx2C motif 2" evidence="9">
    <location>
        <begin position="333"/>
        <end position="336"/>
    </location>
</feature>
<dbReference type="Pfam" id="PF16803">
    <property type="entry name" value="DRE2_N"/>
    <property type="match status" value="1"/>
</dbReference>
<dbReference type="PANTHER" id="PTHR13273">
    <property type="entry name" value="ANAMORSIN"/>
    <property type="match status" value="1"/>
</dbReference>
<comment type="domain">
    <text evidence="9">The N-terminal domain has structural similarity with S-adenosyl-L-methionine-dependent methyltransferases, but does not bind S-adenosyl-L-methionine. It is required for correct assembly of the 2 Fe-S clusters.</text>
</comment>
<evidence type="ECO:0000256" key="4">
    <source>
        <dbReference type="ARBA" id="ARBA00022490"/>
    </source>
</evidence>
<dbReference type="GO" id="GO:0009055">
    <property type="term" value="F:electron transfer activity"/>
    <property type="evidence" value="ECO:0007669"/>
    <property type="project" value="UniProtKB-UniRule"/>
</dbReference>
<evidence type="ECO:0000256" key="3">
    <source>
        <dbReference type="ARBA" id="ARBA00022485"/>
    </source>
</evidence>
<evidence type="ECO:0000256" key="6">
    <source>
        <dbReference type="ARBA" id="ARBA00023004"/>
    </source>
</evidence>
<dbReference type="Proteomes" id="UP001175211">
    <property type="component" value="Unassembled WGS sequence"/>
</dbReference>
<feature type="domain" description="Fe-S cluster assembly protein Dre2 N-terminal" evidence="11">
    <location>
        <begin position="86"/>
        <end position="203"/>
    </location>
</feature>
<evidence type="ECO:0000256" key="2">
    <source>
        <dbReference type="ARBA" id="ARBA00008169"/>
    </source>
</evidence>
<dbReference type="GO" id="GO:0005758">
    <property type="term" value="C:mitochondrial intermembrane space"/>
    <property type="evidence" value="ECO:0007669"/>
    <property type="project" value="UniProtKB-SubCell"/>
</dbReference>
<keyword evidence="8 9" id="KW-0496">Mitochondrion</keyword>
<evidence type="ECO:0000256" key="9">
    <source>
        <dbReference type="HAMAP-Rule" id="MF_03115"/>
    </source>
</evidence>
<reference evidence="12" key="1">
    <citation type="submission" date="2023-06" db="EMBL/GenBank/DDBJ databases">
        <authorList>
            <consortium name="Lawrence Berkeley National Laboratory"/>
            <person name="Ahrendt S."/>
            <person name="Sahu N."/>
            <person name="Indic B."/>
            <person name="Wong-Bajracharya J."/>
            <person name="Merenyi Z."/>
            <person name="Ke H.-M."/>
            <person name="Monk M."/>
            <person name="Kocsube S."/>
            <person name="Drula E."/>
            <person name="Lipzen A."/>
            <person name="Balint B."/>
            <person name="Henrissat B."/>
            <person name="Andreopoulos B."/>
            <person name="Martin F.M."/>
            <person name="Harder C.B."/>
            <person name="Rigling D."/>
            <person name="Ford K.L."/>
            <person name="Foster G.D."/>
            <person name="Pangilinan J."/>
            <person name="Papanicolaou A."/>
            <person name="Barry K."/>
            <person name="LaButti K."/>
            <person name="Viragh M."/>
            <person name="Koriabine M."/>
            <person name="Yan M."/>
            <person name="Riley R."/>
            <person name="Champramary S."/>
            <person name="Plett K.L."/>
            <person name="Tsai I.J."/>
            <person name="Slot J."/>
            <person name="Sipos G."/>
            <person name="Plett J."/>
            <person name="Nagy L.G."/>
            <person name="Grigoriev I.V."/>
        </authorList>
    </citation>
    <scope>NUCLEOTIDE SEQUENCE</scope>
    <source>
        <strain evidence="12">CCBAS 213</strain>
    </source>
</reference>
<organism evidence="12 13">
    <name type="scientific">Armillaria tabescens</name>
    <name type="common">Ringless honey mushroom</name>
    <name type="synonym">Agaricus tabescens</name>
    <dbReference type="NCBI Taxonomy" id="1929756"/>
    <lineage>
        <taxon>Eukaryota</taxon>
        <taxon>Fungi</taxon>
        <taxon>Dikarya</taxon>
        <taxon>Basidiomycota</taxon>
        <taxon>Agaricomycotina</taxon>
        <taxon>Agaricomycetes</taxon>
        <taxon>Agaricomycetidae</taxon>
        <taxon>Agaricales</taxon>
        <taxon>Marasmiineae</taxon>
        <taxon>Physalacriaceae</taxon>
        <taxon>Desarmillaria</taxon>
    </lineage>
</organism>
<feature type="short sequence motif" description="Cx2C motif 1" evidence="9">
    <location>
        <begin position="322"/>
        <end position="325"/>
    </location>
</feature>
<dbReference type="RefSeq" id="XP_060333651.1">
    <property type="nucleotide sequence ID" value="XM_060472476.1"/>
</dbReference>
<keyword evidence="9" id="KW-0001">2Fe-2S</keyword>
<dbReference type="HAMAP" id="MF_03115">
    <property type="entry name" value="Anamorsin"/>
    <property type="match status" value="1"/>
</dbReference>
<dbReference type="GO" id="GO:0046872">
    <property type="term" value="F:metal ion binding"/>
    <property type="evidence" value="ECO:0007669"/>
    <property type="project" value="UniProtKB-KW"/>
</dbReference>
<comment type="similarity">
    <text evidence="2 9">Belongs to the anamorsin family.</text>
</comment>
<evidence type="ECO:0000313" key="12">
    <source>
        <dbReference type="EMBL" id="KAK0461913.1"/>
    </source>
</evidence>
<feature type="binding site" evidence="9">
    <location>
        <position position="322"/>
    </location>
    <ligand>
        <name>[4Fe-4S] cluster</name>
        <dbReference type="ChEBI" id="CHEBI:49883"/>
    </ligand>
</feature>
<evidence type="ECO:0000256" key="1">
    <source>
        <dbReference type="ARBA" id="ARBA00001966"/>
    </source>
</evidence>
<name>A0AA39NAA6_ARMTA</name>
<keyword evidence="6 9" id="KW-0408">Iron</keyword>
<comment type="cofactor">
    <cofactor evidence="9">
        <name>[2Fe-2S] cluster</name>
        <dbReference type="ChEBI" id="CHEBI:190135"/>
    </cofactor>
</comment>
<feature type="binding site" evidence="9">
    <location>
        <position position="269"/>
    </location>
    <ligand>
        <name>[2Fe-2S] cluster</name>
        <dbReference type="ChEBI" id="CHEBI:190135"/>
    </ligand>
</feature>
<gene>
    <name evidence="12" type="ORF">EV420DRAFT_1527868</name>
</gene>
<feature type="region of interest" description="Fe-S binding site B" evidence="9">
    <location>
        <begin position="322"/>
        <end position="336"/>
    </location>
</feature>
<comment type="cofactor">
    <cofactor evidence="1 9">
        <name>[4Fe-4S] cluster</name>
        <dbReference type="ChEBI" id="CHEBI:49883"/>
    </cofactor>
</comment>
<dbReference type="AlphaFoldDB" id="A0AA39NAA6"/>
<feature type="binding site" evidence="9">
    <location>
        <position position="272"/>
    </location>
    <ligand>
        <name>[2Fe-2S] cluster</name>
        <dbReference type="ChEBI" id="CHEBI:190135"/>
    </ligand>
</feature>
<accession>A0AA39NAA6</accession>
<comment type="domain">
    <text evidence="9">The twin Cx2C motifs are involved in the recognition by the mitochondrial MIA40-ERV1 disulfide relay system. The formation of 2 disulfide bonds in the Cx2C motifs through dithiol/disulfide exchange reactions effectively traps the protein in the mitochondrial intermembrane space.</text>
</comment>
<comment type="subcellular location">
    <subcellularLocation>
        <location evidence="9">Cytoplasm</location>
    </subcellularLocation>
    <subcellularLocation>
        <location evidence="9">Mitochondrion intermembrane space</location>
    </subcellularLocation>
</comment>
<evidence type="ECO:0000256" key="7">
    <source>
        <dbReference type="ARBA" id="ARBA00023014"/>
    </source>
</evidence>
<dbReference type="InterPro" id="IPR031838">
    <property type="entry name" value="Dre2_N"/>
</dbReference>
<dbReference type="GO" id="GO:0051537">
    <property type="term" value="F:2 iron, 2 sulfur cluster binding"/>
    <property type="evidence" value="ECO:0007669"/>
    <property type="project" value="UniProtKB-UniRule"/>
</dbReference>
<dbReference type="InterPro" id="IPR046408">
    <property type="entry name" value="CIAPIN1"/>
</dbReference>
<evidence type="ECO:0000313" key="13">
    <source>
        <dbReference type="Proteomes" id="UP001175211"/>
    </source>
</evidence>
<keyword evidence="3 9" id="KW-0004">4Fe-4S</keyword>
<dbReference type="Pfam" id="PF05093">
    <property type="entry name" value="CIAPIN1"/>
    <property type="match status" value="1"/>
</dbReference>
<feature type="domain" description="Anamorsin C-terminal" evidence="10">
    <location>
        <begin position="260"/>
        <end position="352"/>
    </location>
</feature>
<sequence>MSCEWDCQQWKKEKIIRNLMTPQCLGRSSFSDLGLLSTTFLHFLPSFPPSSMSPTAVYSAYVPPAATPVKGPALAIGSPSTALDGQYQSMVTDLEASRKVDRQMLDRIVDGATSLVASTYSSIHVALSSTDYDALLPNISSLLSQLLSSLVPLGTLHLHNISPESKVPSEVTLNGFTILSAASASTLIAQKPVHAPTATISLKKSDSANPPVLLPLRKKTNTGAKKALWTLSTPGTPPIDAEALLTDSDKARPCEPVTASTAPRRKKACKNCTCGLAELEAEELKNSQVVVVDGSEDGGARAVSREEREKLINSTPKATSSCGNCYLGDAFRCASCPYLGLPAFKPGEKVQIDFGMDDI</sequence>
<dbReference type="GO" id="GO:0016226">
    <property type="term" value="P:iron-sulfur cluster assembly"/>
    <property type="evidence" value="ECO:0007669"/>
    <property type="project" value="UniProtKB-UniRule"/>
</dbReference>
<feature type="binding site" evidence="9">
    <location>
        <position position="274"/>
    </location>
    <ligand>
        <name>[2Fe-2S] cluster</name>
        <dbReference type="ChEBI" id="CHEBI:190135"/>
    </ligand>
</feature>
<evidence type="ECO:0000256" key="5">
    <source>
        <dbReference type="ARBA" id="ARBA00022723"/>
    </source>
</evidence>
<dbReference type="GeneID" id="85356024"/>
<dbReference type="PANTHER" id="PTHR13273:SF14">
    <property type="entry name" value="ANAMORSIN"/>
    <property type="match status" value="1"/>
</dbReference>
<protein>
    <submittedName>
        <fullName evidence="12">Cytokine-induced anti-apoptosis inhibitor 1, Fe-S biogenesis-domain-containing protein</fullName>
    </submittedName>
</protein>
<evidence type="ECO:0000256" key="8">
    <source>
        <dbReference type="ARBA" id="ARBA00023128"/>
    </source>
</evidence>
<keyword evidence="13" id="KW-1185">Reference proteome</keyword>
<dbReference type="Gene3D" id="3.40.50.11000">
    <property type="entry name" value="Fe-S cluster assembly protein Dre2, N-terminal domain"/>
    <property type="match status" value="1"/>
</dbReference>
<proteinExistence type="inferred from homology"/>
<feature type="binding site" evidence="9">
    <location>
        <position position="325"/>
    </location>
    <ligand>
        <name>[4Fe-4S] cluster</name>
        <dbReference type="ChEBI" id="CHEBI:49883"/>
    </ligand>
</feature>
<feature type="binding site" evidence="9">
    <location>
        <position position="336"/>
    </location>
    <ligand>
        <name>[4Fe-4S] cluster</name>
        <dbReference type="ChEBI" id="CHEBI:49883"/>
    </ligand>
</feature>
<evidence type="ECO:0000259" key="11">
    <source>
        <dbReference type="Pfam" id="PF16803"/>
    </source>
</evidence>
<comment type="domain">
    <text evidence="9">The C-terminal domain binds 2 Fe-S clusters but is otherwise mostly in an intrinsically disordered conformation.</text>
</comment>
<evidence type="ECO:0000259" key="10">
    <source>
        <dbReference type="Pfam" id="PF05093"/>
    </source>
</evidence>
<keyword evidence="5 9" id="KW-0479">Metal-binding</keyword>
<comment type="caution">
    <text evidence="12">The sequence shown here is derived from an EMBL/GenBank/DDBJ whole genome shotgun (WGS) entry which is preliminary data.</text>
</comment>
<comment type="caution">
    <text evidence="9">Lacks conserved residue(s) required for the propagation of feature annotation.</text>
</comment>
<dbReference type="EMBL" id="JAUEPS010000010">
    <property type="protein sequence ID" value="KAK0461913.1"/>
    <property type="molecule type" value="Genomic_DNA"/>
</dbReference>
<feature type="binding site" evidence="9">
    <location>
        <position position="333"/>
    </location>
    <ligand>
        <name>[4Fe-4S] cluster</name>
        <dbReference type="ChEBI" id="CHEBI:49883"/>
    </ligand>
</feature>
<dbReference type="InterPro" id="IPR007785">
    <property type="entry name" value="Anamorsin"/>
</dbReference>
<dbReference type="GO" id="GO:0051539">
    <property type="term" value="F:4 iron, 4 sulfur cluster binding"/>
    <property type="evidence" value="ECO:0007669"/>
    <property type="project" value="UniProtKB-KW"/>
</dbReference>